<organism evidence="3">
    <name type="scientific">hydrothermal vent metagenome</name>
    <dbReference type="NCBI Taxonomy" id="652676"/>
    <lineage>
        <taxon>unclassified sequences</taxon>
        <taxon>metagenomes</taxon>
        <taxon>ecological metagenomes</taxon>
    </lineage>
</organism>
<dbReference type="SUPFAM" id="SSF89360">
    <property type="entry name" value="HesB-like domain"/>
    <property type="match status" value="1"/>
</dbReference>
<accession>A0A161K7U4</accession>
<gene>
    <name evidence="3" type="ORF">MGWOODY_Clf878</name>
</gene>
<dbReference type="InterPro" id="IPR016092">
    <property type="entry name" value="ATAP"/>
</dbReference>
<protein>
    <submittedName>
        <fullName evidence="3">Probable iron binding protein from the HesB_IscA_SufA family</fullName>
    </submittedName>
</protein>
<dbReference type="GO" id="GO:0016226">
    <property type="term" value="P:iron-sulfur cluster assembly"/>
    <property type="evidence" value="ECO:0007669"/>
    <property type="project" value="InterPro"/>
</dbReference>
<dbReference type="InterPro" id="IPR000361">
    <property type="entry name" value="ATAP_core_dom"/>
</dbReference>
<dbReference type="GO" id="GO:0005737">
    <property type="term" value="C:cytoplasm"/>
    <property type="evidence" value="ECO:0007669"/>
    <property type="project" value="TreeGrafter"/>
</dbReference>
<dbReference type="PANTHER" id="PTHR10072">
    <property type="entry name" value="IRON-SULFUR CLUSTER ASSEMBLY PROTEIN"/>
    <property type="match status" value="1"/>
</dbReference>
<dbReference type="NCBIfam" id="TIGR00049">
    <property type="entry name" value="iron-sulfur cluster assembly accessory protein"/>
    <property type="match status" value="1"/>
</dbReference>
<dbReference type="InterPro" id="IPR035903">
    <property type="entry name" value="HesB-like_dom_sf"/>
</dbReference>
<sequence length="118" mass="12497">MAITMDGVELGVSISELAATKIKYFAAKDGMTDNVGVRVAVKGGGCSGLTYDLQITDKEVESDKIVEQHGVKVMVDKKSYIYLVGTELEFSDGLNGKGFVFSNPNAKKSCGCGTSFSV</sequence>
<dbReference type="InterPro" id="IPR017870">
    <property type="entry name" value="FeS_cluster_insertion_CS"/>
</dbReference>
<feature type="domain" description="Core" evidence="2">
    <location>
        <begin position="12"/>
        <end position="113"/>
    </location>
</feature>
<dbReference type="Pfam" id="PF01521">
    <property type="entry name" value="Fe-S_biosyn"/>
    <property type="match status" value="1"/>
</dbReference>
<reference evidence="3" key="1">
    <citation type="submission" date="2015-10" db="EMBL/GenBank/DDBJ databases">
        <authorList>
            <person name="Gilbert D.G."/>
        </authorList>
    </citation>
    <scope>NUCLEOTIDE SEQUENCE</scope>
</reference>
<name>A0A161K7U4_9ZZZZ</name>
<dbReference type="PANTHER" id="PTHR10072:SF41">
    <property type="entry name" value="IRON-SULFUR CLUSTER ASSEMBLY 1 HOMOLOG, MITOCHONDRIAL"/>
    <property type="match status" value="1"/>
</dbReference>
<evidence type="ECO:0000256" key="1">
    <source>
        <dbReference type="ARBA" id="ARBA00006718"/>
    </source>
</evidence>
<proteinExistence type="inferred from homology"/>
<dbReference type="Gene3D" id="2.60.300.12">
    <property type="entry name" value="HesB-like domain"/>
    <property type="match status" value="1"/>
</dbReference>
<dbReference type="InterPro" id="IPR050322">
    <property type="entry name" value="Fe-S_cluster_asmbl/transfer"/>
</dbReference>
<evidence type="ECO:0000259" key="2">
    <source>
        <dbReference type="Pfam" id="PF01521"/>
    </source>
</evidence>
<dbReference type="GO" id="GO:0051537">
    <property type="term" value="F:2 iron, 2 sulfur cluster binding"/>
    <property type="evidence" value="ECO:0007669"/>
    <property type="project" value="TreeGrafter"/>
</dbReference>
<dbReference type="EMBL" id="FAXA01000219">
    <property type="protein sequence ID" value="CUV02297.1"/>
    <property type="molecule type" value="Genomic_DNA"/>
</dbReference>
<evidence type="ECO:0000313" key="3">
    <source>
        <dbReference type="EMBL" id="CUV02297.1"/>
    </source>
</evidence>
<dbReference type="AlphaFoldDB" id="A0A161K7U4"/>
<comment type="similarity">
    <text evidence="1">Belongs to the HesB/IscA family.</text>
</comment>
<dbReference type="PROSITE" id="PS01152">
    <property type="entry name" value="HESB"/>
    <property type="match status" value="1"/>
</dbReference>